<gene>
    <name evidence="3" type="ORF">EXU30_09950</name>
</gene>
<organism evidence="3 4">
    <name type="scientific">Shewanella maritima</name>
    <dbReference type="NCBI Taxonomy" id="2520507"/>
    <lineage>
        <taxon>Bacteria</taxon>
        <taxon>Pseudomonadati</taxon>
        <taxon>Pseudomonadota</taxon>
        <taxon>Gammaproteobacteria</taxon>
        <taxon>Alteromonadales</taxon>
        <taxon>Shewanellaceae</taxon>
        <taxon>Shewanella</taxon>
    </lineage>
</organism>
<dbReference type="InterPro" id="IPR050222">
    <property type="entry name" value="MATE_MdtK"/>
</dbReference>
<evidence type="ECO:0000256" key="2">
    <source>
        <dbReference type="SAM" id="Phobius"/>
    </source>
</evidence>
<protein>
    <submittedName>
        <fullName evidence="3">MATE family efflux transporter</fullName>
    </submittedName>
</protein>
<feature type="transmembrane region" description="Helical" evidence="2">
    <location>
        <begin position="46"/>
        <end position="71"/>
    </location>
</feature>
<dbReference type="PANTHER" id="PTHR43298">
    <property type="entry name" value="MULTIDRUG RESISTANCE PROTEIN NORM-RELATED"/>
    <property type="match status" value="1"/>
</dbReference>
<dbReference type="RefSeq" id="WP_130599643.1">
    <property type="nucleotide sequence ID" value="NZ_CP036200.1"/>
</dbReference>
<keyword evidence="2" id="KW-0472">Membrane</keyword>
<feature type="transmembrane region" description="Helical" evidence="2">
    <location>
        <begin position="167"/>
        <end position="187"/>
    </location>
</feature>
<keyword evidence="1" id="KW-0813">Transport</keyword>
<dbReference type="Proteomes" id="UP000291106">
    <property type="component" value="Chromosome"/>
</dbReference>
<feature type="transmembrane region" description="Helical" evidence="2">
    <location>
        <begin position="92"/>
        <end position="113"/>
    </location>
</feature>
<name>A0A411PHL1_9GAMM</name>
<feature type="transmembrane region" description="Helical" evidence="2">
    <location>
        <begin position="359"/>
        <end position="379"/>
    </location>
</feature>
<proteinExistence type="predicted"/>
<evidence type="ECO:0000313" key="4">
    <source>
        <dbReference type="Proteomes" id="UP000291106"/>
    </source>
</evidence>
<evidence type="ECO:0000256" key="1">
    <source>
        <dbReference type="ARBA" id="ARBA00022448"/>
    </source>
</evidence>
<dbReference type="AlphaFoldDB" id="A0A411PHL1"/>
<reference evidence="3 4" key="1">
    <citation type="submission" date="2019-02" db="EMBL/GenBank/DDBJ databases">
        <title>Shewanella sp. D4-2 isolated from Dokdo Island.</title>
        <authorList>
            <person name="Baek K."/>
        </authorList>
    </citation>
    <scope>NUCLEOTIDE SEQUENCE [LARGE SCALE GENOMIC DNA]</scope>
    <source>
        <strain evidence="3 4">D4-2</strain>
    </source>
</reference>
<sequence length="461" mass="50838">MQQFLQFNSPYVRNNISLAWPLALNALLMQSMLMIDTLLVSPLGEVPLAAMGIATTIIAFILGIQMALANGSQLVMSRAVGSNSQQAIAKSFWAGMTINMAVAVLFWLLLLMFEQPLVAMITDNAQLQLEVLSYLVYAKHVVVVNAVTQVCIALFNSLGKTKVAFKGYLLELPINALLSYGFIYGVSLAGSQIIPELGVVGAAVGSLAAIVVRFIFLVWYARSLERELLQLAVSAADALENTRKHFIEIFPVAVNVTMLAIGISVYQLLYSQLSINAYVAITLVLPWLRAGSQFVTSWAHSSAISISQAIGSRKLSEIETNVNVSIRLAVVISILTMLLYWLLSIWISDVYPEMTEETYQALAIIAPLYILLPLIRGYNTVHGHILRAMGKTTAVFKINFTGQWVVSIPLCALLILYFDASIFWAFAIQPFEEIIKALPFRQLARKTVAEFSEQDAQKLSY</sequence>
<feature type="transmembrane region" description="Helical" evidence="2">
    <location>
        <begin position="199"/>
        <end position="221"/>
    </location>
</feature>
<dbReference type="GO" id="GO:0015297">
    <property type="term" value="F:antiporter activity"/>
    <property type="evidence" value="ECO:0007669"/>
    <property type="project" value="InterPro"/>
</dbReference>
<evidence type="ECO:0000313" key="3">
    <source>
        <dbReference type="EMBL" id="QBF82978.1"/>
    </source>
</evidence>
<dbReference type="KEGG" id="smai:EXU30_09950"/>
<dbReference type="GO" id="GO:0005886">
    <property type="term" value="C:plasma membrane"/>
    <property type="evidence" value="ECO:0007669"/>
    <property type="project" value="TreeGrafter"/>
</dbReference>
<keyword evidence="2" id="KW-0812">Transmembrane</keyword>
<feature type="transmembrane region" description="Helical" evidence="2">
    <location>
        <begin position="400"/>
        <end position="426"/>
    </location>
</feature>
<accession>A0A411PHL1</accession>
<dbReference type="InterPro" id="IPR002528">
    <property type="entry name" value="MATE_fam"/>
</dbReference>
<feature type="transmembrane region" description="Helical" evidence="2">
    <location>
        <begin position="275"/>
        <end position="292"/>
    </location>
</feature>
<keyword evidence="2" id="KW-1133">Transmembrane helix</keyword>
<dbReference type="Pfam" id="PF01554">
    <property type="entry name" value="MatE"/>
    <property type="match status" value="2"/>
</dbReference>
<dbReference type="GO" id="GO:0042910">
    <property type="term" value="F:xenobiotic transmembrane transporter activity"/>
    <property type="evidence" value="ECO:0007669"/>
    <property type="project" value="InterPro"/>
</dbReference>
<dbReference type="PANTHER" id="PTHR43298:SF2">
    <property type="entry name" value="FMN_FAD EXPORTER YEEO-RELATED"/>
    <property type="match status" value="1"/>
</dbReference>
<dbReference type="OrthoDB" id="9780160at2"/>
<feature type="transmembrane region" description="Helical" evidence="2">
    <location>
        <begin position="324"/>
        <end position="347"/>
    </location>
</feature>
<feature type="transmembrane region" description="Helical" evidence="2">
    <location>
        <begin position="20"/>
        <end position="40"/>
    </location>
</feature>
<feature type="transmembrane region" description="Helical" evidence="2">
    <location>
        <begin position="249"/>
        <end position="269"/>
    </location>
</feature>
<keyword evidence="4" id="KW-1185">Reference proteome</keyword>
<feature type="transmembrane region" description="Helical" evidence="2">
    <location>
        <begin position="133"/>
        <end position="155"/>
    </location>
</feature>
<dbReference type="EMBL" id="CP036200">
    <property type="protein sequence ID" value="QBF82978.1"/>
    <property type="molecule type" value="Genomic_DNA"/>
</dbReference>